<keyword evidence="3" id="KW-0175">Coiled coil</keyword>
<dbReference type="PANTHER" id="PTHR23333">
    <property type="entry name" value="UBX DOMAIN CONTAINING PROTEIN"/>
    <property type="match status" value="1"/>
</dbReference>
<feature type="compositionally biased region" description="Basic and acidic residues" evidence="10">
    <location>
        <begin position="115"/>
        <end position="129"/>
    </location>
</feature>
<comment type="function">
    <text evidence="5">May be involved in the reorganization of actin cytoskeleton mediated by RND1, RND2 and RND3. Promotes RHOA activation mediated by GNA12 and GNA13.</text>
</comment>
<dbReference type="Pfam" id="PF08059">
    <property type="entry name" value="SEP"/>
    <property type="match status" value="1"/>
</dbReference>
<evidence type="ECO:0000313" key="13">
    <source>
        <dbReference type="Proteomes" id="UP001372834"/>
    </source>
</evidence>
<dbReference type="SUPFAM" id="SSF102848">
    <property type="entry name" value="NSFL1 (p97 ATPase) cofactor p47, SEP domain"/>
    <property type="match status" value="1"/>
</dbReference>
<keyword evidence="4" id="KW-0206">Cytoskeleton</keyword>
<dbReference type="EMBL" id="JAWJWE010000001">
    <property type="protein sequence ID" value="KAK6644876.1"/>
    <property type="molecule type" value="Genomic_DNA"/>
</dbReference>
<keyword evidence="2" id="KW-0963">Cytoplasm</keyword>
<dbReference type="Proteomes" id="UP001372834">
    <property type="component" value="Unassembled WGS sequence"/>
</dbReference>
<evidence type="ECO:0000256" key="4">
    <source>
        <dbReference type="ARBA" id="ARBA00023212"/>
    </source>
</evidence>
<dbReference type="Gene3D" id="3.30.420.210">
    <property type="entry name" value="SEP domain"/>
    <property type="match status" value="1"/>
</dbReference>
<dbReference type="GO" id="GO:0005856">
    <property type="term" value="C:cytoskeleton"/>
    <property type="evidence" value="ECO:0007669"/>
    <property type="project" value="UniProtKB-SubCell"/>
</dbReference>
<dbReference type="PROSITE" id="PS51399">
    <property type="entry name" value="SEP"/>
    <property type="match status" value="1"/>
</dbReference>
<evidence type="ECO:0000256" key="2">
    <source>
        <dbReference type="ARBA" id="ARBA00022490"/>
    </source>
</evidence>
<accession>A0AAN8XRL3</accession>
<dbReference type="InterPro" id="IPR012989">
    <property type="entry name" value="SEP_domain"/>
</dbReference>
<evidence type="ECO:0000256" key="5">
    <source>
        <dbReference type="ARBA" id="ARBA00059434"/>
    </source>
</evidence>
<gene>
    <name evidence="12" type="ORF">RUM43_001152</name>
</gene>
<dbReference type="InterPro" id="IPR036241">
    <property type="entry name" value="NSFL1C_SEP_dom_sf"/>
</dbReference>
<dbReference type="GO" id="GO:0043161">
    <property type="term" value="P:proteasome-mediated ubiquitin-dependent protein catabolic process"/>
    <property type="evidence" value="ECO:0007669"/>
    <property type="project" value="TreeGrafter"/>
</dbReference>
<evidence type="ECO:0000256" key="10">
    <source>
        <dbReference type="SAM" id="MobiDB-lite"/>
    </source>
</evidence>
<evidence type="ECO:0000256" key="9">
    <source>
        <dbReference type="ARBA" id="ARBA00081109"/>
    </source>
</evidence>
<evidence type="ECO:0000259" key="11">
    <source>
        <dbReference type="PROSITE" id="PS51399"/>
    </source>
</evidence>
<evidence type="ECO:0000256" key="7">
    <source>
        <dbReference type="ARBA" id="ARBA00073759"/>
    </source>
</evidence>
<reference evidence="12 13" key="1">
    <citation type="submission" date="2023-10" db="EMBL/GenBank/DDBJ databases">
        <title>Genomes of two closely related lineages of the louse Polyplax serrata with different host specificities.</title>
        <authorList>
            <person name="Martinu J."/>
            <person name="Tarabai H."/>
            <person name="Stefka J."/>
            <person name="Hypsa V."/>
        </authorList>
    </citation>
    <scope>NUCLEOTIDE SEQUENCE [LARGE SCALE GENOMIC DNA]</scope>
    <source>
        <strain evidence="12">HR10_N</strain>
    </source>
</reference>
<name>A0AAN8XRL3_POLSC</name>
<comment type="caution">
    <text evidence="12">The sequence shown here is derived from an EMBL/GenBank/DDBJ whole genome shotgun (WGS) entry which is preliminary data.</text>
</comment>
<protein>
    <recommendedName>
        <fullName evidence="7">UBX domain-containing protein 11</fullName>
    </recommendedName>
    <alternativeName>
        <fullName evidence="9">Socius</fullName>
    </alternativeName>
    <alternativeName>
        <fullName evidence="8">UBX domain-containing protein 5</fullName>
    </alternativeName>
</protein>
<evidence type="ECO:0000256" key="6">
    <source>
        <dbReference type="ARBA" id="ARBA00062345"/>
    </source>
</evidence>
<dbReference type="GO" id="GO:0043130">
    <property type="term" value="F:ubiquitin binding"/>
    <property type="evidence" value="ECO:0007669"/>
    <property type="project" value="TreeGrafter"/>
</dbReference>
<feature type="domain" description="SEP" evidence="11">
    <location>
        <begin position="305"/>
        <end position="369"/>
    </location>
</feature>
<proteinExistence type="predicted"/>
<evidence type="ECO:0000313" key="12">
    <source>
        <dbReference type="EMBL" id="KAK6644876.1"/>
    </source>
</evidence>
<dbReference type="PANTHER" id="PTHR23333:SF4">
    <property type="entry name" value="UBX DOMAIN-CONTAINING PROTEIN 11"/>
    <property type="match status" value="1"/>
</dbReference>
<evidence type="ECO:0000256" key="8">
    <source>
        <dbReference type="ARBA" id="ARBA00075811"/>
    </source>
</evidence>
<feature type="compositionally biased region" description="Polar residues" evidence="10">
    <location>
        <begin position="101"/>
        <end position="113"/>
    </location>
</feature>
<evidence type="ECO:0000256" key="3">
    <source>
        <dbReference type="ARBA" id="ARBA00023054"/>
    </source>
</evidence>
<dbReference type="AlphaFoldDB" id="A0AAN8XRL3"/>
<comment type="subunit">
    <text evidence="6">Interacts with GNA12, GNA13, RND1, RND2 and RND3.</text>
</comment>
<sequence length="562" mass="64897">MAPENAPIFRETGLKRDIGKFIHRNDYLQEKERLLNNFDENKAVRRSKFHKKSLECRKSIKDSKIEDVFLNSEYFKHQSNMSSLSFCSGDNGEHRWTINSTSSEASSRQNNHPHSAGETKSEVAKDKNPKSVKVKTHNCLLKENSQGKTENTIDKILSGKEKVDDDLITLITEQMFLAERELQVTRTHLMETISKLNERDLEIIQLHERLQNFQKVENSKNKNSEGENRTAEEYQRLILASEKLRKQVKDMEEFLNDYGLIWVGDKEPQQNPDFDKIIKNFQKLNAIAAQPKIIQTTLGAKFELPKEISVVLYSNGMLLRGTDFCEYSKTTSRLFLQDVEDGYFPSELQLEYPEGVPFDVTDKRNELYKPQSVVQHFQGKGNRLGSGFEDKPASVVFLEPMKEYKSHGSSTTLLSDSRDKAFSSIKLKPKKRTKFQNDAKNYVYCQSTGSCDRASSVHSIEGTRNQEKLLTLKIRFGKEKTESFVLHACASDRLSKFHDLLQRKLCERYHDECLLETSSNYVQADFEVHIYGKSPFRLIENLNKYMKDFGIVENCVLNITEI</sequence>
<dbReference type="FunFam" id="3.30.420.210:FF:000003">
    <property type="entry name" value="UBX domain protein 11"/>
    <property type="match status" value="1"/>
</dbReference>
<feature type="region of interest" description="Disordered" evidence="10">
    <location>
        <begin position="101"/>
        <end position="132"/>
    </location>
</feature>
<organism evidence="12 13">
    <name type="scientific">Polyplax serrata</name>
    <name type="common">Common mouse louse</name>
    <dbReference type="NCBI Taxonomy" id="468196"/>
    <lineage>
        <taxon>Eukaryota</taxon>
        <taxon>Metazoa</taxon>
        <taxon>Ecdysozoa</taxon>
        <taxon>Arthropoda</taxon>
        <taxon>Hexapoda</taxon>
        <taxon>Insecta</taxon>
        <taxon>Pterygota</taxon>
        <taxon>Neoptera</taxon>
        <taxon>Paraneoptera</taxon>
        <taxon>Psocodea</taxon>
        <taxon>Troctomorpha</taxon>
        <taxon>Phthiraptera</taxon>
        <taxon>Anoplura</taxon>
        <taxon>Polyplacidae</taxon>
        <taxon>Polyplax</taxon>
    </lineage>
</organism>
<comment type="subcellular location">
    <subcellularLocation>
        <location evidence="1">Cytoplasm</location>
        <location evidence="1">Cytoskeleton</location>
    </subcellularLocation>
</comment>
<evidence type="ECO:0000256" key="1">
    <source>
        <dbReference type="ARBA" id="ARBA00004245"/>
    </source>
</evidence>